<dbReference type="OMA" id="NPPDSNR"/>
<reference evidence="2 3" key="1">
    <citation type="submission" date="2019-01" db="EMBL/GenBank/DDBJ databases">
        <title>Draft genome sequences of three monokaryotic isolates of the white-rot basidiomycete fungus Dichomitus squalens.</title>
        <authorList>
            <consortium name="DOE Joint Genome Institute"/>
            <person name="Lopez S.C."/>
            <person name="Andreopoulos B."/>
            <person name="Pangilinan J."/>
            <person name="Lipzen A."/>
            <person name="Riley R."/>
            <person name="Ahrendt S."/>
            <person name="Ng V."/>
            <person name="Barry K."/>
            <person name="Daum C."/>
            <person name="Grigoriev I.V."/>
            <person name="Hilden K.S."/>
            <person name="Makela M.R."/>
            <person name="de Vries R.P."/>
        </authorList>
    </citation>
    <scope>NUCLEOTIDE SEQUENCE [LARGE SCALE GENOMIC DNA]</scope>
    <source>
        <strain evidence="2 3">CBS 464.89</strain>
    </source>
</reference>
<sequence>MASDKRQAASGAMMSSVGNSQIYEDGDQRTSSADQREEMQRQKDQLATGQKNAHRIDDPKDDRNLQIRAKQERVEERQAEREESQKTVKDPLEPATRQGHEPSRGAQMDAELQHEDEEMLKKKGAYHGVAHNKKS</sequence>
<accession>A0A4Q9Q650</accession>
<evidence type="ECO:0000313" key="2">
    <source>
        <dbReference type="EMBL" id="TBU62446.1"/>
    </source>
</evidence>
<evidence type="ECO:0000313" key="3">
    <source>
        <dbReference type="Proteomes" id="UP000292082"/>
    </source>
</evidence>
<name>A0A4Q9Q650_9APHY</name>
<protein>
    <submittedName>
        <fullName evidence="2">Uncharacterized protein</fullName>
    </submittedName>
</protein>
<dbReference type="AlphaFoldDB" id="A0A4Q9Q650"/>
<evidence type="ECO:0000256" key="1">
    <source>
        <dbReference type="SAM" id="MobiDB-lite"/>
    </source>
</evidence>
<dbReference type="PANTHER" id="PTHR39475">
    <property type="entry name" value="CONIDIATION-SPECIFIC PROTEIN 6"/>
    <property type="match status" value="1"/>
</dbReference>
<dbReference type="STRING" id="114155.A0A4Q9Q650"/>
<feature type="compositionally biased region" description="Basic and acidic residues" evidence="1">
    <location>
        <begin position="54"/>
        <end position="103"/>
    </location>
</feature>
<gene>
    <name evidence="2" type="ORF">BD310DRAFT_871199</name>
</gene>
<proteinExistence type="predicted"/>
<dbReference type="Proteomes" id="UP000292082">
    <property type="component" value="Unassembled WGS sequence"/>
</dbReference>
<organism evidence="2 3">
    <name type="scientific">Dichomitus squalens</name>
    <dbReference type="NCBI Taxonomy" id="114155"/>
    <lineage>
        <taxon>Eukaryota</taxon>
        <taxon>Fungi</taxon>
        <taxon>Dikarya</taxon>
        <taxon>Basidiomycota</taxon>
        <taxon>Agaricomycotina</taxon>
        <taxon>Agaricomycetes</taxon>
        <taxon>Polyporales</taxon>
        <taxon>Polyporaceae</taxon>
        <taxon>Dichomitus</taxon>
    </lineage>
</organism>
<keyword evidence="3" id="KW-1185">Reference proteome</keyword>
<dbReference type="EMBL" id="ML145093">
    <property type="protein sequence ID" value="TBU62446.1"/>
    <property type="molecule type" value="Genomic_DNA"/>
</dbReference>
<feature type="region of interest" description="Disordered" evidence="1">
    <location>
        <begin position="1"/>
        <end position="117"/>
    </location>
</feature>
<feature type="compositionally biased region" description="Basic and acidic residues" evidence="1">
    <location>
        <begin position="34"/>
        <end position="44"/>
    </location>
</feature>
<dbReference type="PANTHER" id="PTHR39475:SF1">
    <property type="entry name" value="CONIDIATION-SPECIFIC PROTEIN 6"/>
    <property type="match status" value="1"/>
</dbReference>